<dbReference type="InterPro" id="IPR036278">
    <property type="entry name" value="Sialidase_sf"/>
</dbReference>
<name>A0A516PZJ1_9ACTN</name>
<organism evidence="2 3">
    <name type="scientific">Microlunatus elymi</name>
    <dbReference type="NCBI Taxonomy" id="2596828"/>
    <lineage>
        <taxon>Bacteria</taxon>
        <taxon>Bacillati</taxon>
        <taxon>Actinomycetota</taxon>
        <taxon>Actinomycetes</taxon>
        <taxon>Propionibacteriales</taxon>
        <taxon>Propionibacteriaceae</taxon>
        <taxon>Microlunatus</taxon>
    </lineage>
</organism>
<dbReference type="Gene3D" id="2.120.10.10">
    <property type="match status" value="1"/>
</dbReference>
<dbReference type="EMBL" id="CP041692">
    <property type="protein sequence ID" value="QDP96599.1"/>
    <property type="molecule type" value="Genomic_DNA"/>
</dbReference>
<dbReference type="AlphaFoldDB" id="A0A516PZJ1"/>
<proteinExistence type="predicted"/>
<dbReference type="RefSeq" id="WP_143986562.1">
    <property type="nucleotide sequence ID" value="NZ_CP041692.1"/>
</dbReference>
<keyword evidence="3" id="KW-1185">Reference proteome</keyword>
<dbReference type="CDD" id="cd15482">
    <property type="entry name" value="Sialidase_non-viral"/>
    <property type="match status" value="1"/>
</dbReference>
<reference evidence="2 3" key="1">
    <citation type="submission" date="2019-07" db="EMBL/GenBank/DDBJ databases">
        <title>Microlunatus dokdonensis sp. nov. isolated from the rhizospheric soil of the wild plant Elymus tsukushiensis.</title>
        <authorList>
            <person name="Ghim S.-Y."/>
            <person name="Hwang Y.-J."/>
            <person name="Son J.-S."/>
            <person name="Shin J.-H."/>
        </authorList>
    </citation>
    <scope>NUCLEOTIDE SEQUENCE [LARGE SCALE GENOMIC DNA]</scope>
    <source>
        <strain evidence="2 3">KUDC0627</strain>
    </source>
</reference>
<evidence type="ECO:0000259" key="1">
    <source>
        <dbReference type="Pfam" id="PF13088"/>
    </source>
</evidence>
<gene>
    <name evidence="2" type="ORF">FOE78_12380</name>
</gene>
<dbReference type="Proteomes" id="UP000319263">
    <property type="component" value="Chromosome"/>
</dbReference>
<protein>
    <submittedName>
        <fullName evidence="2">Exo-alpha-sialidase</fullName>
    </submittedName>
</protein>
<dbReference type="Pfam" id="PF13088">
    <property type="entry name" value="BNR_2"/>
    <property type="match status" value="1"/>
</dbReference>
<dbReference type="OrthoDB" id="5958808at2"/>
<sequence>MLLSRTTVYREPGRLAGWPANYGLWRWDDEVVAMFAVGWLGIDSGLHPRDKSRPFAPVLARSLDGGLSWNHEPFTGAIPTGAATLSGDEHVEPRLQIGPRLDHDHLAGPIDPIDFTDPELITLCARTGIEAGARSWFYTSTDRARSWQGPYRIPMLGTTAMSARTDIIPLGRHEALFQLTCGKADGSEGRVLCAWTGDGGRTLHRRSWVGDEPEGFAIMPSSVLLDDGVIITARRCAGPDHEGRWSHWIDVFASHDHGSRWVPRSTPVPDTGRGGNPPALVKPAAGRLVLIYGHRAMPYGIRAVISDDHGRSWSAPQVLIDDLGDPDLGYPRALAMADGSILIVYYASQGSDSERYIESIRWRP</sequence>
<dbReference type="InterPro" id="IPR011040">
    <property type="entry name" value="Sialidase"/>
</dbReference>
<evidence type="ECO:0000313" key="2">
    <source>
        <dbReference type="EMBL" id="QDP96599.1"/>
    </source>
</evidence>
<accession>A0A516PZJ1</accession>
<dbReference type="KEGG" id="mik:FOE78_12380"/>
<feature type="domain" description="Sialidase" evidence="1">
    <location>
        <begin position="127"/>
        <end position="341"/>
    </location>
</feature>
<evidence type="ECO:0000313" key="3">
    <source>
        <dbReference type="Proteomes" id="UP000319263"/>
    </source>
</evidence>
<dbReference type="SUPFAM" id="SSF50939">
    <property type="entry name" value="Sialidases"/>
    <property type="match status" value="1"/>
</dbReference>